<dbReference type="RefSeq" id="WP_184046098.1">
    <property type="nucleotide sequence ID" value="NZ_JACIGK010000021.1"/>
</dbReference>
<dbReference type="AlphaFoldDB" id="A0A7W6WAD2"/>
<evidence type="ECO:0000313" key="1">
    <source>
        <dbReference type="EMBL" id="MBB4267065.1"/>
    </source>
</evidence>
<sequence length="82" mass="8902">MTEKIPSNPELANSLYEEIFMPALAQAIKTSLEDKGARIIDVINAMANAYAMCLSQSIGAEHAAGLMRQHADELEKSVRPVS</sequence>
<reference evidence="1 2" key="1">
    <citation type="submission" date="2020-08" db="EMBL/GenBank/DDBJ databases">
        <title>Genome sequencing of Purple Non-Sulfur Bacteria from various extreme environments.</title>
        <authorList>
            <person name="Mayer M."/>
        </authorList>
    </citation>
    <scope>NUCLEOTIDE SEQUENCE [LARGE SCALE GENOMIC DNA]</scope>
    <source>
        <strain evidence="1 2">JA131</strain>
    </source>
</reference>
<organism evidence="1 2">
    <name type="scientific">Roseospira visakhapatnamensis</name>
    <dbReference type="NCBI Taxonomy" id="390880"/>
    <lineage>
        <taxon>Bacteria</taxon>
        <taxon>Pseudomonadati</taxon>
        <taxon>Pseudomonadota</taxon>
        <taxon>Alphaproteobacteria</taxon>
        <taxon>Rhodospirillales</taxon>
        <taxon>Rhodospirillaceae</taxon>
        <taxon>Roseospira</taxon>
    </lineage>
</organism>
<comment type="caution">
    <text evidence="1">The sequence shown here is derived from an EMBL/GenBank/DDBJ whole genome shotgun (WGS) entry which is preliminary data.</text>
</comment>
<dbReference type="EMBL" id="JACIGK010000021">
    <property type="protein sequence ID" value="MBB4267065.1"/>
    <property type="molecule type" value="Genomic_DNA"/>
</dbReference>
<proteinExistence type="predicted"/>
<name>A0A7W6WAD2_9PROT</name>
<keyword evidence="2" id="KW-1185">Reference proteome</keyword>
<dbReference type="Proteomes" id="UP000554286">
    <property type="component" value="Unassembled WGS sequence"/>
</dbReference>
<evidence type="ECO:0000313" key="2">
    <source>
        <dbReference type="Proteomes" id="UP000554286"/>
    </source>
</evidence>
<protein>
    <submittedName>
        <fullName evidence="1">Uncharacterized protein</fullName>
    </submittedName>
</protein>
<gene>
    <name evidence="1" type="ORF">GGD89_002706</name>
</gene>
<accession>A0A7W6WAD2</accession>